<organism evidence="3 4">
    <name type="scientific">Mycena metata</name>
    <dbReference type="NCBI Taxonomy" id="1033252"/>
    <lineage>
        <taxon>Eukaryota</taxon>
        <taxon>Fungi</taxon>
        <taxon>Dikarya</taxon>
        <taxon>Basidiomycota</taxon>
        <taxon>Agaricomycotina</taxon>
        <taxon>Agaricomycetes</taxon>
        <taxon>Agaricomycetidae</taxon>
        <taxon>Agaricales</taxon>
        <taxon>Marasmiineae</taxon>
        <taxon>Mycenaceae</taxon>
        <taxon>Mycena</taxon>
    </lineage>
</organism>
<evidence type="ECO:0000256" key="2">
    <source>
        <dbReference type="SAM" id="SignalP"/>
    </source>
</evidence>
<keyword evidence="4" id="KW-1185">Reference proteome</keyword>
<gene>
    <name evidence="3" type="ORF">B0H16DRAFT_1768663</name>
</gene>
<keyword evidence="1" id="KW-1133">Transmembrane helix</keyword>
<keyword evidence="2" id="KW-0732">Signal</keyword>
<feature type="transmembrane region" description="Helical" evidence="1">
    <location>
        <begin position="252"/>
        <end position="275"/>
    </location>
</feature>
<evidence type="ECO:0000313" key="3">
    <source>
        <dbReference type="EMBL" id="KAJ7733339.1"/>
    </source>
</evidence>
<keyword evidence="1" id="KW-0472">Membrane</keyword>
<feature type="transmembrane region" description="Helical" evidence="1">
    <location>
        <begin position="218"/>
        <end position="240"/>
    </location>
</feature>
<feature type="signal peptide" evidence="2">
    <location>
        <begin position="1"/>
        <end position="25"/>
    </location>
</feature>
<evidence type="ECO:0000256" key="1">
    <source>
        <dbReference type="SAM" id="Phobius"/>
    </source>
</evidence>
<proteinExistence type="predicted"/>
<dbReference type="EMBL" id="JARKIB010000139">
    <property type="protein sequence ID" value="KAJ7733339.1"/>
    <property type="molecule type" value="Genomic_DNA"/>
</dbReference>
<comment type="caution">
    <text evidence="3">The sequence shown here is derived from an EMBL/GenBank/DDBJ whole genome shotgun (WGS) entry which is preliminary data.</text>
</comment>
<dbReference type="AlphaFoldDB" id="A0AAD7I216"/>
<name>A0AAD7I216_9AGAR</name>
<feature type="transmembrane region" description="Helical" evidence="1">
    <location>
        <begin position="152"/>
        <end position="175"/>
    </location>
</feature>
<keyword evidence="1" id="KW-0812">Transmembrane</keyword>
<evidence type="ECO:0000313" key="4">
    <source>
        <dbReference type="Proteomes" id="UP001215598"/>
    </source>
</evidence>
<accession>A0AAD7I216</accession>
<dbReference type="Proteomes" id="UP001215598">
    <property type="component" value="Unassembled WGS sequence"/>
</dbReference>
<feature type="chain" id="PRO_5042059910" description="Transmembrane protein" evidence="2">
    <location>
        <begin position="26"/>
        <end position="302"/>
    </location>
</feature>
<reference evidence="3" key="1">
    <citation type="submission" date="2023-03" db="EMBL/GenBank/DDBJ databases">
        <title>Massive genome expansion in bonnet fungi (Mycena s.s.) driven by repeated elements and novel gene families across ecological guilds.</title>
        <authorList>
            <consortium name="Lawrence Berkeley National Laboratory"/>
            <person name="Harder C.B."/>
            <person name="Miyauchi S."/>
            <person name="Viragh M."/>
            <person name="Kuo A."/>
            <person name="Thoen E."/>
            <person name="Andreopoulos B."/>
            <person name="Lu D."/>
            <person name="Skrede I."/>
            <person name="Drula E."/>
            <person name="Henrissat B."/>
            <person name="Morin E."/>
            <person name="Kohler A."/>
            <person name="Barry K."/>
            <person name="LaButti K."/>
            <person name="Morin E."/>
            <person name="Salamov A."/>
            <person name="Lipzen A."/>
            <person name="Mereny Z."/>
            <person name="Hegedus B."/>
            <person name="Baldrian P."/>
            <person name="Stursova M."/>
            <person name="Weitz H."/>
            <person name="Taylor A."/>
            <person name="Grigoriev I.V."/>
            <person name="Nagy L.G."/>
            <person name="Martin F."/>
            <person name="Kauserud H."/>
        </authorList>
    </citation>
    <scope>NUCLEOTIDE SEQUENCE</scope>
    <source>
        <strain evidence="3">CBHHK182m</strain>
    </source>
</reference>
<protein>
    <recommendedName>
        <fullName evidence="5">Transmembrane protein</fullName>
    </recommendedName>
</protein>
<sequence length="302" mass="34301">MNHSFFRISFSILLFQFWLLPPFLTIQFSPQPGKHAMRAWMRKYNNRLEYTRHPPFVRVVTEERDTYRRAIYPVRERKLSTEQEPIRRMRKWEAWPGAGWGDVQKKYYNNASKITITQGFGMSLFALALLAGIPAAALAIPGIETAHWLARAFFVSGTALAVCGVIVGTLGGGIFDIFFEEDINACAHANDPHHRFLTLEASPQLCHRIVTLHNWPRGAITVSSVLFLGGMLAFIATATFDGTVRPPKGASLIAFRVLSVLPSVLYMTQFFRLLVECSFAHRRFRDESKKREEGRLVEGDIP</sequence>
<feature type="transmembrane region" description="Helical" evidence="1">
    <location>
        <begin position="120"/>
        <end position="140"/>
    </location>
</feature>
<evidence type="ECO:0008006" key="5">
    <source>
        <dbReference type="Google" id="ProtNLM"/>
    </source>
</evidence>